<accession>A0ABY7MN70</accession>
<evidence type="ECO:0000313" key="2">
    <source>
        <dbReference type="Proteomes" id="UP001179614"/>
    </source>
</evidence>
<evidence type="ECO:0000313" key="1">
    <source>
        <dbReference type="EMBL" id="WBL78107.1"/>
    </source>
</evidence>
<reference evidence="1" key="1">
    <citation type="submission" date="2021-12" db="EMBL/GenBank/DDBJ databases">
        <title>Bradyrhizobium xenonodulans sp. nov.</title>
        <authorList>
            <person name="Claassens R."/>
            <person name="Venter S.N."/>
            <person name="Beukes C.W."/>
            <person name="Stepkowski T."/>
            <person name="Steenkamp E.T."/>
        </authorList>
    </citation>
    <scope>NUCLEOTIDE SEQUENCE</scope>
    <source>
        <strain evidence="1">14AB</strain>
    </source>
</reference>
<keyword evidence="2" id="KW-1185">Reference proteome</keyword>
<gene>
    <name evidence="1" type="ORF">I3J27_35045</name>
</gene>
<organism evidence="1 2">
    <name type="scientific">Bradyrhizobium xenonodulans</name>
    <dbReference type="NCBI Taxonomy" id="2736875"/>
    <lineage>
        <taxon>Bacteria</taxon>
        <taxon>Pseudomonadati</taxon>
        <taxon>Pseudomonadota</taxon>
        <taxon>Alphaproteobacteria</taxon>
        <taxon>Hyphomicrobiales</taxon>
        <taxon>Nitrobacteraceae</taxon>
        <taxon>Bradyrhizobium</taxon>
    </lineage>
</organism>
<dbReference type="EMBL" id="CP089391">
    <property type="protein sequence ID" value="WBL78107.1"/>
    <property type="molecule type" value="Genomic_DNA"/>
</dbReference>
<sequence length="151" mass="16353">MIHLRFVPCDTFARNGTGNQAVRTAVGSEEIIAGLVKIEAHRTSKRLGDRLLTAGRSLGDAVWIGEIRGAAIRADDPEALRPMLGHHDLEMAYATAHLGDIFSVALEKGRNVEAIRVTHPLTAPVAVKHGLEESRGVALLFEAARRQLDGF</sequence>
<proteinExistence type="predicted"/>
<name>A0ABY7MN70_9BRAD</name>
<protein>
    <submittedName>
        <fullName evidence="1">Uncharacterized protein</fullName>
    </submittedName>
</protein>
<dbReference type="Proteomes" id="UP001179614">
    <property type="component" value="Chromosome"/>
</dbReference>